<reference evidence="1" key="1">
    <citation type="submission" date="2018-05" db="EMBL/GenBank/DDBJ databases">
        <authorList>
            <person name="Lanie J.A."/>
            <person name="Ng W.-L."/>
            <person name="Kazmierczak K.M."/>
            <person name="Andrzejewski T.M."/>
            <person name="Davidsen T.M."/>
            <person name="Wayne K.J."/>
            <person name="Tettelin H."/>
            <person name="Glass J.I."/>
            <person name="Rusch D."/>
            <person name="Podicherti R."/>
            <person name="Tsui H.-C.T."/>
            <person name="Winkler M.E."/>
        </authorList>
    </citation>
    <scope>NUCLEOTIDE SEQUENCE</scope>
</reference>
<sequence>MSDNPAIANFKHYGISPWEIEVLYELFTKKFEITQEVIEQTDENFVSWLEIILPVQFSEEFFQWFEFKGWEKVKSIIKEMKRRRGSGNAIRVEIYFIGKPSVRFVVDLKENHDFNGAMEKIDYVVELLQYHLSEKDVPKNLTEIIYKFHIDVGRWMLNTVFAEDKKFICVENSWKAIT</sequence>
<proteinExistence type="predicted"/>
<dbReference type="AlphaFoldDB" id="A0A381WGT9"/>
<gene>
    <name evidence="1" type="ORF">METZ01_LOCUS104553</name>
</gene>
<evidence type="ECO:0000313" key="1">
    <source>
        <dbReference type="EMBL" id="SVA51699.1"/>
    </source>
</evidence>
<dbReference type="EMBL" id="UINC01011760">
    <property type="protein sequence ID" value="SVA51699.1"/>
    <property type="molecule type" value="Genomic_DNA"/>
</dbReference>
<name>A0A381WGT9_9ZZZZ</name>
<protein>
    <submittedName>
        <fullName evidence="1">Uncharacterized protein</fullName>
    </submittedName>
</protein>
<organism evidence="1">
    <name type="scientific">marine metagenome</name>
    <dbReference type="NCBI Taxonomy" id="408172"/>
    <lineage>
        <taxon>unclassified sequences</taxon>
        <taxon>metagenomes</taxon>
        <taxon>ecological metagenomes</taxon>
    </lineage>
</organism>
<accession>A0A381WGT9</accession>